<protein>
    <submittedName>
        <fullName evidence="1">Uncharacterized protein</fullName>
    </submittedName>
</protein>
<proteinExistence type="predicted"/>
<sequence length="70" mass="7967">MEDPIELLKPMEAVSVDCSAFKSSTFHLALAELEFLRTHLEVFEDLTKALRICEVAKDMLVKLDECPRLS</sequence>
<dbReference type="EMBL" id="BDGG01000006">
    <property type="protein sequence ID" value="GAV00563.1"/>
    <property type="molecule type" value="Genomic_DNA"/>
</dbReference>
<gene>
    <name evidence="1" type="primary">RvY_11390-1</name>
    <name evidence="1" type="synonym">RvY_11390.1</name>
    <name evidence="1" type="ORF">RvY_11390</name>
</gene>
<evidence type="ECO:0000313" key="1">
    <source>
        <dbReference type="EMBL" id="GAV00563.1"/>
    </source>
</evidence>
<reference evidence="1 2" key="1">
    <citation type="journal article" date="2016" name="Nat. Commun.">
        <title>Extremotolerant tardigrade genome and improved radiotolerance of human cultured cells by tardigrade-unique protein.</title>
        <authorList>
            <person name="Hashimoto T."/>
            <person name="Horikawa D.D."/>
            <person name="Saito Y."/>
            <person name="Kuwahara H."/>
            <person name="Kozuka-Hata H."/>
            <person name="Shin-I T."/>
            <person name="Minakuchi Y."/>
            <person name="Ohishi K."/>
            <person name="Motoyama A."/>
            <person name="Aizu T."/>
            <person name="Enomoto A."/>
            <person name="Kondo K."/>
            <person name="Tanaka S."/>
            <person name="Hara Y."/>
            <person name="Koshikawa S."/>
            <person name="Sagara H."/>
            <person name="Miura T."/>
            <person name="Yokobori S."/>
            <person name="Miyagawa K."/>
            <person name="Suzuki Y."/>
            <person name="Kubo T."/>
            <person name="Oyama M."/>
            <person name="Kohara Y."/>
            <person name="Fujiyama A."/>
            <person name="Arakawa K."/>
            <person name="Katayama T."/>
            <person name="Toyoda A."/>
            <person name="Kunieda T."/>
        </authorList>
    </citation>
    <scope>NUCLEOTIDE SEQUENCE [LARGE SCALE GENOMIC DNA]</scope>
    <source>
        <strain evidence="1 2">YOKOZUNA-1</strain>
    </source>
</reference>
<keyword evidence="2" id="KW-1185">Reference proteome</keyword>
<evidence type="ECO:0000313" key="2">
    <source>
        <dbReference type="Proteomes" id="UP000186922"/>
    </source>
</evidence>
<comment type="caution">
    <text evidence="1">The sequence shown here is derived from an EMBL/GenBank/DDBJ whole genome shotgun (WGS) entry which is preliminary data.</text>
</comment>
<accession>A0A1D1VKB6</accession>
<name>A0A1D1VKB6_RAMVA</name>
<dbReference type="AlphaFoldDB" id="A0A1D1VKB6"/>
<dbReference type="Proteomes" id="UP000186922">
    <property type="component" value="Unassembled WGS sequence"/>
</dbReference>
<organism evidence="1 2">
    <name type="scientific">Ramazzottius varieornatus</name>
    <name type="common">Water bear</name>
    <name type="synonym">Tardigrade</name>
    <dbReference type="NCBI Taxonomy" id="947166"/>
    <lineage>
        <taxon>Eukaryota</taxon>
        <taxon>Metazoa</taxon>
        <taxon>Ecdysozoa</taxon>
        <taxon>Tardigrada</taxon>
        <taxon>Eutardigrada</taxon>
        <taxon>Parachela</taxon>
        <taxon>Hypsibioidea</taxon>
        <taxon>Ramazzottiidae</taxon>
        <taxon>Ramazzottius</taxon>
    </lineage>
</organism>